<dbReference type="SUPFAM" id="SSF52047">
    <property type="entry name" value="RNI-like"/>
    <property type="match status" value="1"/>
</dbReference>
<name>A0A8H7F7K7_AGABI</name>
<sequence length="525" mass="61219">MQTTQIDSEVAILDADISRLSKRRAALLRQRNLLESPICRLPAELFSRIISLAIEPIWNEWIDSERPSTLVTTVDLFELGSVCSHWYHATRSNPQFWNTFAIHHEEGGYRVTTTTPDYVSLLRHYYKHAGAAGLSVWIYDFNVESGREILDQIFHVILEENPGKLQSFHVFDDCFEFSPGDVQCLCPSLIDYAQRDIEFTKLVELDFQWGCEVSASPQVLFRNSPLLRKLSMYISRQTMVPTGAEFPWKHITTIKLCHMDPEHALSFLSSHPHFTDFSFHLYYDNNLEQAWFPKPHVLFDMQLTMKFGWHIRCRDEDSMYDPWYIRLFTHFRFPNLRYLDWYARAPSDHPSTRNFFTSMQELEHLKFQPLPRSCISEYFGIFKNLKILDVTLGREDDLNRQWLNKLTIIPGNGNLFPHLQGLNITSYNDLPCSALIVVLYSRRYGPVPWTSLEVDPDSLTLPPYAGSSAERGHRGRLIEFSFRHTYNAPDWASSSHYGALKNLISKAREVYWGLDLPRITLVFEN</sequence>
<evidence type="ECO:0008006" key="3">
    <source>
        <dbReference type="Google" id="ProtNLM"/>
    </source>
</evidence>
<proteinExistence type="predicted"/>
<reference evidence="1 2" key="1">
    <citation type="journal article" name="Sci. Rep.">
        <title>Telomere-to-telomere assembled and centromere annotated genomes of the two main subspecies of the button mushroom Agaricus bisporus reveal especially polymorphic chromosome ends.</title>
        <authorList>
            <person name="Sonnenberg A.S.M."/>
            <person name="Sedaghat-Telgerd N."/>
            <person name="Lavrijssen B."/>
            <person name="Ohm R.A."/>
            <person name="Hendrickx P.M."/>
            <person name="Scholtmeijer K."/>
            <person name="Baars J.J.P."/>
            <person name="van Peer A."/>
        </authorList>
    </citation>
    <scope>NUCLEOTIDE SEQUENCE [LARGE SCALE GENOMIC DNA]</scope>
    <source>
        <strain evidence="1 2">H119_p4</strain>
    </source>
</reference>
<dbReference type="Gene3D" id="3.80.10.10">
    <property type="entry name" value="Ribonuclease Inhibitor"/>
    <property type="match status" value="1"/>
</dbReference>
<dbReference type="AlphaFoldDB" id="A0A8H7F7K7"/>
<evidence type="ECO:0000313" key="1">
    <source>
        <dbReference type="EMBL" id="KAF7782202.1"/>
    </source>
</evidence>
<dbReference type="InterPro" id="IPR032675">
    <property type="entry name" value="LRR_dom_sf"/>
</dbReference>
<gene>
    <name evidence="1" type="ORF">Agabi119p4_1578</name>
</gene>
<accession>A0A8H7F7K7</accession>
<dbReference type="Proteomes" id="UP000629468">
    <property type="component" value="Unassembled WGS sequence"/>
</dbReference>
<protein>
    <recommendedName>
        <fullName evidence="3">F-box domain-containing protein</fullName>
    </recommendedName>
</protein>
<evidence type="ECO:0000313" key="2">
    <source>
        <dbReference type="Proteomes" id="UP000629468"/>
    </source>
</evidence>
<organism evidence="1 2">
    <name type="scientific">Agaricus bisporus var. burnettii</name>
    <dbReference type="NCBI Taxonomy" id="192524"/>
    <lineage>
        <taxon>Eukaryota</taxon>
        <taxon>Fungi</taxon>
        <taxon>Dikarya</taxon>
        <taxon>Basidiomycota</taxon>
        <taxon>Agaricomycotina</taxon>
        <taxon>Agaricomycetes</taxon>
        <taxon>Agaricomycetidae</taxon>
        <taxon>Agaricales</taxon>
        <taxon>Agaricineae</taxon>
        <taxon>Agaricaceae</taxon>
        <taxon>Agaricus</taxon>
    </lineage>
</organism>
<dbReference type="EMBL" id="JABXXO010000003">
    <property type="protein sequence ID" value="KAF7782202.1"/>
    <property type="molecule type" value="Genomic_DNA"/>
</dbReference>
<comment type="caution">
    <text evidence="1">The sequence shown here is derived from an EMBL/GenBank/DDBJ whole genome shotgun (WGS) entry which is preliminary data.</text>
</comment>